<evidence type="ECO:0000313" key="3">
    <source>
        <dbReference type="Proteomes" id="UP000008138"/>
    </source>
</evidence>
<dbReference type="KEGG" id="tuz:TUZN_0927"/>
<proteinExistence type="predicted"/>
<accession>F2L5W5</accession>
<dbReference type="EMBL" id="CP002590">
    <property type="protein sequence ID" value="AEA12410.1"/>
    <property type="molecule type" value="Genomic_DNA"/>
</dbReference>
<dbReference type="GeneID" id="10360459"/>
<keyword evidence="1" id="KW-0812">Transmembrane</keyword>
<gene>
    <name evidence="2" type="ordered locus">TUZN_0927</name>
</gene>
<dbReference type="AlphaFoldDB" id="F2L5W5"/>
<sequence>MNVVEATVLVIVFIVAIYLTVSNFLSTVDGYLDVLKSRYEVLKDAMAAGQKVYFMPSHFYVVNLPGGTVQLTPYYMLCTNLDAKLYRAEGFPALLINATYFGYPRGYYFLVPSPSYVIPASALTAATGQLPCLSQSQLVNEPAKAFLVLPNGTVLATLERP</sequence>
<feature type="transmembrane region" description="Helical" evidence="1">
    <location>
        <begin position="6"/>
        <end position="28"/>
    </location>
</feature>
<dbReference type="Proteomes" id="UP000008138">
    <property type="component" value="Chromosome"/>
</dbReference>
<name>F2L5W5_THEU7</name>
<protein>
    <submittedName>
        <fullName evidence="2">Uncharacterized protein</fullName>
    </submittedName>
</protein>
<reference key="2">
    <citation type="submission" date="2011-03" db="EMBL/GenBank/DDBJ databases">
        <title>Complete genome sequence of the thermoacidophilic crenarchaeon Thermoproteus uzoniensis 768-20.</title>
        <authorList>
            <person name="Mardanov A.V."/>
            <person name="Gumerov V.M."/>
            <person name="Beletsky A.V."/>
            <person name="Prokofeva M.I."/>
            <person name="Bonch-Osmolovskaya E.A."/>
            <person name="Ravin N.V."/>
            <person name="Skryabin K.G."/>
        </authorList>
    </citation>
    <scope>NUCLEOTIDE SEQUENCE</scope>
    <source>
        <strain>768-20</strain>
    </source>
</reference>
<evidence type="ECO:0000256" key="1">
    <source>
        <dbReference type="SAM" id="Phobius"/>
    </source>
</evidence>
<dbReference type="HOGENOM" id="CLU_1640065_0_0_2"/>
<keyword evidence="1" id="KW-1133">Transmembrane helix</keyword>
<reference evidence="2 3" key="1">
    <citation type="journal article" date="2011" name="J. Bacteriol.">
        <title>Complete genome sequence of the thermoacidophilic crenarchaeon Thermoproteus uzoniensis 768-20.</title>
        <authorList>
            <person name="Mardanov A.V."/>
            <person name="Gumerov V.M."/>
            <person name="Beletsky A.V."/>
            <person name="Prokofeva M.I."/>
            <person name="Bonch-Osmolovskaya E.A."/>
            <person name="Ravin N.V."/>
            <person name="Skryabin K.G."/>
        </authorList>
    </citation>
    <scope>NUCLEOTIDE SEQUENCE [LARGE SCALE GENOMIC DNA]</scope>
    <source>
        <strain evidence="2 3">768-20</strain>
    </source>
</reference>
<keyword evidence="1" id="KW-0472">Membrane</keyword>
<dbReference type="STRING" id="999630.TUZN_0927"/>
<evidence type="ECO:0000313" key="2">
    <source>
        <dbReference type="EMBL" id="AEA12410.1"/>
    </source>
</evidence>
<dbReference type="RefSeq" id="WP_013679746.1">
    <property type="nucleotide sequence ID" value="NC_015315.1"/>
</dbReference>
<keyword evidence="3" id="KW-1185">Reference proteome</keyword>
<organism evidence="2 3">
    <name type="scientific">Thermoproteus uzoniensis (strain 768-20)</name>
    <dbReference type="NCBI Taxonomy" id="999630"/>
    <lineage>
        <taxon>Archaea</taxon>
        <taxon>Thermoproteota</taxon>
        <taxon>Thermoprotei</taxon>
        <taxon>Thermoproteales</taxon>
        <taxon>Thermoproteaceae</taxon>
        <taxon>Thermoproteus</taxon>
    </lineage>
</organism>